<sequence length="143" mass="15936">MKNLGLTALFLSLPLLGGCVVPVSVTPDLCREMRAQDTLQIRMMFGQTRPGGLPITDDEWQTFVTSEITPYFPSGLTVFRADGQWMNTVTHVVGREPSRILWVVTPPDKNLQHNLRAIQAAYRQQFSQQAVGLTIQSGCSLFN</sequence>
<protein>
    <submittedName>
        <fullName evidence="1">Uncharacterized protein</fullName>
    </submittedName>
</protein>
<name>A0A1B6VPE9_9PROT</name>
<dbReference type="Pfam" id="PF12098">
    <property type="entry name" value="DUF3574"/>
    <property type="match status" value="1"/>
</dbReference>
<proteinExistence type="predicted"/>
<reference evidence="1 2" key="1">
    <citation type="submission" date="2016-03" db="EMBL/GenBank/DDBJ databases">
        <title>Draft genome sequence of Gluconobacter cerinus strain CECT 9110.</title>
        <authorList>
            <person name="Sainz F."/>
            <person name="Mas A."/>
            <person name="Torija M.J."/>
        </authorList>
    </citation>
    <scope>NUCLEOTIDE SEQUENCE [LARGE SCALE GENOMIC DNA]</scope>
    <source>
        <strain evidence="1 2">CECT 9110</strain>
    </source>
</reference>
<comment type="caution">
    <text evidence="1">The sequence shown here is derived from an EMBL/GenBank/DDBJ whole genome shotgun (WGS) entry which is preliminary data.</text>
</comment>
<gene>
    <name evidence="1" type="ORF">A0123_00412</name>
</gene>
<dbReference type="Proteomes" id="UP000077786">
    <property type="component" value="Unassembled WGS sequence"/>
</dbReference>
<dbReference type="InterPro" id="IPR021957">
    <property type="entry name" value="DUF3574"/>
</dbReference>
<accession>A0A1B6VPE9</accession>
<dbReference type="OrthoDB" id="794286at2"/>
<dbReference type="PATRIC" id="fig|38307.3.peg.432"/>
<dbReference type="PROSITE" id="PS51257">
    <property type="entry name" value="PROKAR_LIPOPROTEIN"/>
    <property type="match status" value="1"/>
</dbReference>
<evidence type="ECO:0000313" key="1">
    <source>
        <dbReference type="EMBL" id="OAJ68847.1"/>
    </source>
</evidence>
<dbReference type="RefSeq" id="WP_046901409.1">
    <property type="nucleotide sequence ID" value="NZ_JAERLC010000004.1"/>
</dbReference>
<evidence type="ECO:0000313" key="2">
    <source>
        <dbReference type="Proteomes" id="UP000077786"/>
    </source>
</evidence>
<dbReference type="EMBL" id="LUTU01000004">
    <property type="protein sequence ID" value="OAJ68847.1"/>
    <property type="molecule type" value="Genomic_DNA"/>
</dbReference>
<organism evidence="1 2">
    <name type="scientific">Gluconobacter cerinus</name>
    <dbReference type="NCBI Taxonomy" id="38307"/>
    <lineage>
        <taxon>Bacteria</taxon>
        <taxon>Pseudomonadati</taxon>
        <taxon>Pseudomonadota</taxon>
        <taxon>Alphaproteobacteria</taxon>
        <taxon>Acetobacterales</taxon>
        <taxon>Acetobacteraceae</taxon>
        <taxon>Gluconobacter</taxon>
    </lineage>
</organism>
<dbReference type="AlphaFoldDB" id="A0A1B6VPE9"/>